<evidence type="ECO:0000313" key="2">
    <source>
        <dbReference type="RefSeq" id="XP_017300469.2"/>
    </source>
</evidence>
<reference evidence="2" key="1">
    <citation type="submission" date="2025-08" db="UniProtKB">
        <authorList>
            <consortium name="RefSeq"/>
        </authorList>
    </citation>
    <scope>IDENTIFICATION</scope>
</reference>
<dbReference type="Proteomes" id="UP000079169">
    <property type="component" value="Unplaced"/>
</dbReference>
<dbReference type="RefSeq" id="XP_017300469.2">
    <property type="nucleotide sequence ID" value="XM_017444980.2"/>
</dbReference>
<accession>A0A1S4EED0</accession>
<evidence type="ECO:0000313" key="1">
    <source>
        <dbReference type="Proteomes" id="UP000079169"/>
    </source>
</evidence>
<dbReference type="KEGG" id="dci:108252661"/>
<dbReference type="PaxDb" id="121845-A0A1S4EED0"/>
<name>A0A1S4EED0_DIACI</name>
<gene>
    <name evidence="2" type="primary">LOC108252661</name>
</gene>
<protein>
    <submittedName>
        <fullName evidence="2">Uncharacterized protein LOC108252661</fullName>
    </submittedName>
</protein>
<dbReference type="GeneID" id="108252661"/>
<dbReference type="AlphaFoldDB" id="A0A1S4EED0"/>
<sequence length="110" mass="13318">MLLHIGNGYHKNHYVCIGWNILTRCQWFMWINLVEMPEGFQVFRINQFVRIDHAKSWHIQVSFLQKVHVFSHFHRVNSHRVDLDSHWLINQVMVISVETGWMDLLIHEDI</sequence>
<organism evidence="1 2">
    <name type="scientific">Diaphorina citri</name>
    <name type="common">Asian citrus psyllid</name>
    <dbReference type="NCBI Taxonomy" id="121845"/>
    <lineage>
        <taxon>Eukaryota</taxon>
        <taxon>Metazoa</taxon>
        <taxon>Ecdysozoa</taxon>
        <taxon>Arthropoda</taxon>
        <taxon>Hexapoda</taxon>
        <taxon>Insecta</taxon>
        <taxon>Pterygota</taxon>
        <taxon>Neoptera</taxon>
        <taxon>Paraneoptera</taxon>
        <taxon>Hemiptera</taxon>
        <taxon>Sternorrhyncha</taxon>
        <taxon>Psylloidea</taxon>
        <taxon>Psyllidae</taxon>
        <taxon>Diaphorininae</taxon>
        <taxon>Diaphorina</taxon>
    </lineage>
</organism>
<proteinExistence type="predicted"/>
<keyword evidence="1" id="KW-1185">Reference proteome</keyword>